<dbReference type="RefSeq" id="WP_132418465.1">
    <property type="nucleotide sequence ID" value="NZ_SKFG01000011.1"/>
</dbReference>
<dbReference type="InterPro" id="IPR036034">
    <property type="entry name" value="PDZ_sf"/>
</dbReference>
<feature type="transmembrane region" description="Helical" evidence="1">
    <location>
        <begin position="57"/>
        <end position="76"/>
    </location>
</feature>
<evidence type="ECO:0000313" key="3">
    <source>
        <dbReference type="EMBL" id="TCZ76875.1"/>
    </source>
</evidence>
<dbReference type="PROSITE" id="PS50106">
    <property type="entry name" value="PDZ"/>
    <property type="match status" value="1"/>
</dbReference>
<feature type="transmembrane region" description="Helical" evidence="1">
    <location>
        <begin position="107"/>
        <end position="125"/>
    </location>
</feature>
<dbReference type="SMART" id="SM00228">
    <property type="entry name" value="PDZ"/>
    <property type="match status" value="1"/>
</dbReference>
<feature type="transmembrane region" description="Helical" evidence="1">
    <location>
        <begin position="258"/>
        <end position="275"/>
    </location>
</feature>
<dbReference type="AlphaFoldDB" id="A0A4R4EFK6"/>
<protein>
    <submittedName>
        <fullName evidence="3">PDZ domain-containing protein</fullName>
    </submittedName>
</protein>
<evidence type="ECO:0000259" key="2">
    <source>
        <dbReference type="PROSITE" id="PS50106"/>
    </source>
</evidence>
<dbReference type="Pfam" id="PF17820">
    <property type="entry name" value="PDZ_6"/>
    <property type="match status" value="1"/>
</dbReference>
<dbReference type="Gene3D" id="2.30.42.10">
    <property type="match status" value="1"/>
</dbReference>
<dbReference type="InterPro" id="IPR041489">
    <property type="entry name" value="PDZ_6"/>
</dbReference>
<evidence type="ECO:0000313" key="4">
    <source>
        <dbReference type="Proteomes" id="UP000295418"/>
    </source>
</evidence>
<feature type="transmembrane region" description="Helical" evidence="1">
    <location>
        <begin position="12"/>
        <end position="36"/>
    </location>
</feature>
<feature type="transmembrane region" description="Helical" evidence="1">
    <location>
        <begin position="184"/>
        <end position="205"/>
    </location>
</feature>
<dbReference type="Proteomes" id="UP000295418">
    <property type="component" value="Unassembled WGS sequence"/>
</dbReference>
<name>A0A4R4EFK6_9BACL</name>
<dbReference type="SUPFAM" id="SSF50156">
    <property type="entry name" value="PDZ domain-like"/>
    <property type="match status" value="1"/>
</dbReference>
<feature type="transmembrane region" description="Helical" evidence="1">
    <location>
        <begin position="225"/>
        <end position="246"/>
    </location>
</feature>
<proteinExistence type="predicted"/>
<dbReference type="EMBL" id="SKFG01000011">
    <property type="protein sequence ID" value="TCZ76875.1"/>
    <property type="molecule type" value="Genomic_DNA"/>
</dbReference>
<sequence>MDVWIQLLSKFAYACVQLLINPFLYIAILFLALQYSKQIRLERKLFHARLHSFRGEVLRSVIVGFIGGIAVSLIMLAFGTQLTSGTIIILWMISLVMMVFRVRFLCLAYSTGVLGLLHAIFALFPNATEWTFIGPVIGWIMDSQMAGLLLLVGLLHILESLLVLKQGEHMASPMFFSGKRGKIVGGYSLQGFWPVPLFLLMPLAISDGGFSLPWTPLFGGDVWSAGAMMMGFPIMIGFSEISVSRLPKHKVRLSSKGLFVYGVIMVCLAIGSYYWPPLIVISSVLSIALHEGLIWYSVWREKTESPLFVNDPRGLRILAVLPGSPADEIGLKTGEIISKVNGQAILTRRDLFEAMRINPAFCKLEVINEQGEIKFAQRAIYSGDHHELGIIISPDQDTRYYVEFRQPNFIDFLKGKLKGKGQQLNS</sequence>
<accession>A0A4R4EFK6</accession>
<reference evidence="3 4" key="1">
    <citation type="submission" date="2019-03" db="EMBL/GenBank/DDBJ databases">
        <authorList>
            <person name="Kim M.K.M."/>
        </authorList>
    </citation>
    <scope>NUCLEOTIDE SEQUENCE [LARGE SCALE GENOMIC DNA]</scope>
    <source>
        <strain evidence="3 4">18JY21-1</strain>
    </source>
</reference>
<organism evidence="3 4">
    <name type="scientific">Paenibacillus albiflavus</name>
    <dbReference type="NCBI Taxonomy" id="2545760"/>
    <lineage>
        <taxon>Bacteria</taxon>
        <taxon>Bacillati</taxon>
        <taxon>Bacillota</taxon>
        <taxon>Bacilli</taxon>
        <taxon>Bacillales</taxon>
        <taxon>Paenibacillaceae</taxon>
        <taxon>Paenibacillus</taxon>
    </lineage>
</organism>
<keyword evidence="4" id="KW-1185">Reference proteome</keyword>
<feature type="transmembrane region" description="Helical" evidence="1">
    <location>
        <begin position="145"/>
        <end position="164"/>
    </location>
</feature>
<keyword evidence="1" id="KW-1133">Transmembrane helix</keyword>
<keyword evidence="1" id="KW-0472">Membrane</keyword>
<keyword evidence="1" id="KW-0812">Transmembrane</keyword>
<evidence type="ECO:0000256" key="1">
    <source>
        <dbReference type="SAM" id="Phobius"/>
    </source>
</evidence>
<gene>
    <name evidence="3" type="ORF">E0485_12925</name>
</gene>
<feature type="domain" description="PDZ" evidence="2">
    <location>
        <begin position="314"/>
        <end position="370"/>
    </location>
</feature>
<comment type="caution">
    <text evidence="3">The sequence shown here is derived from an EMBL/GenBank/DDBJ whole genome shotgun (WGS) entry which is preliminary data.</text>
</comment>
<feature type="transmembrane region" description="Helical" evidence="1">
    <location>
        <begin position="82"/>
        <end position="100"/>
    </location>
</feature>
<dbReference type="InterPro" id="IPR001478">
    <property type="entry name" value="PDZ"/>
</dbReference>
<dbReference type="OrthoDB" id="198399at2"/>